<accession>A0AA39ZUH3</accession>
<evidence type="ECO:0000313" key="2">
    <source>
        <dbReference type="Proteomes" id="UP001172101"/>
    </source>
</evidence>
<reference evidence="1" key="1">
    <citation type="submission" date="2023-06" db="EMBL/GenBank/DDBJ databases">
        <title>Genome-scale phylogeny and comparative genomics of the fungal order Sordariales.</title>
        <authorList>
            <consortium name="Lawrence Berkeley National Laboratory"/>
            <person name="Hensen N."/>
            <person name="Bonometti L."/>
            <person name="Westerberg I."/>
            <person name="Brannstrom I.O."/>
            <person name="Guillou S."/>
            <person name="Cros-Aarteil S."/>
            <person name="Calhoun S."/>
            <person name="Haridas S."/>
            <person name="Kuo A."/>
            <person name="Mondo S."/>
            <person name="Pangilinan J."/>
            <person name="Riley R."/>
            <person name="LaButti K."/>
            <person name="Andreopoulos B."/>
            <person name="Lipzen A."/>
            <person name="Chen C."/>
            <person name="Yanf M."/>
            <person name="Daum C."/>
            <person name="Ng V."/>
            <person name="Clum A."/>
            <person name="Steindorff A."/>
            <person name="Ohm R."/>
            <person name="Martin F."/>
            <person name="Silar P."/>
            <person name="Natvig D."/>
            <person name="Lalanne C."/>
            <person name="Gautier V."/>
            <person name="Ament-velasquez S.L."/>
            <person name="Kruys A."/>
            <person name="Hutchinson M.I."/>
            <person name="Powell A.J."/>
            <person name="Barry K."/>
            <person name="Miller A.N."/>
            <person name="Grigoriev I.V."/>
            <person name="Debuchy R."/>
            <person name="Gladieux P."/>
            <person name="Thoren M.H."/>
            <person name="Johannesson H."/>
        </authorList>
    </citation>
    <scope>NUCLEOTIDE SEQUENCE</scope>
    <source>
        <strain evidence="1">SMH2392-1A</strain>
    </source>
</reference>
<dbReference type="Proteomes" id="UP001172101">
    <property type="component" value="Unassembled WGS sequence"/>
</dbReference>
<organism evidence="1 2">
    <name type="scientific">Lasiosphaeria miniovina</name>
    <dbReference type="NCBI Taxonomy" id="1954250"/>
    <lineage>
        <taxon>Eukaryota</taxon>
        <taxon>Fungi</taxon>
        <taxon>Dikarya</taxon>
        <taxon>Ascomycota</taxon>
        <taxon>Pezizomycotina</taxon>
        <taxon>Sordariomycetes</taxon>
        <taxon>Sordariomycetidae</taxon>
        <taxon>Sordariales</taxon>
        <taxon>Lasiosphaeriaceae</taxon>
        <taxon>Lasiosphaeria</taxon>
    </lineage>
</organism>
<dbReference type="GeneID" id="85323907"/>
<dbReference type="AlphaFoldDB" id="A0AA39ZUH3"/>
<comment type="caution">
    <text evidence="1">The sequence shown here is derived from an EMBL/GenBank/DDBJ whole genome shotgun (WGS) entry which is preliminary data.</text>
</comment>
<name>A0AA39ZUH3_9PEZI</name>
<proteinExistence type="predicted"/>
<evidence type="ECO:0000313" key="1">
    <source>
        <dbReference type="EMBL" id="KAK0703779.1"/>
    </source>
</evidence>
<sequence length="158" mass="16915">MAALATTPHPDLSLSGPPSQHHGTTFLFLPSTYSSSGPELLFLTTKATVPQLAHHSQPTLSAKIRPSVPKLLGKVISMPAMDSPQPRQQEPMEVTNGVVMKQFKSEQPPTDEVNMRGGDDIKLSVNPCACFKSCSSVITDCFSSVGKCFSGKCCSCDF</sequence>
<gene>
    <name evidence="1" type="ORF">B0T26DRAFT_681412</name>
</gene>
<protein>
    <submittedName>
        <fullName evidence="1">Uncharacterized protein</fullName>
    </submittedName>
</protein>
<dbReference type="RefSeq" id="XP_060290638.1">
    <property type="nucleotide sequence ID" value="XM_060440637.1"/>
</dbReference>
<dbReference type="EMBL" id="JAUIRO010000008">
    <property type="protein sequence ID" value="KAK0703779.1"/>
    <property type="molecule type" value="Genomic_DNA"/>
</dbReference>
<keyword evidence="2" id="KW-1185">Reference proteome</keyword>